<dbReference type="EMBL" id="JAVDVW010000001">
    <property type="protein sequence ID" value="MDR7098315.1"/>
    <property type="molecule type" value="Genomic_DNA"/>
</dbReference>
<accession>A0ABU1VLV5</accession>
<feature type="region of interest" description="Disordered" evidence="1">
    <location>
        <begin position="1"/>
        <end position="51"/>
    </location>
</feature>
<name>A0ABU1VLV5_9GAMM</name>
<reference evidence="2 3" key="1">
    <citation type="submission" date="2023-07" db="EMBL/GenBank/DDBJ databases">
        <title>Sorghum-associated microbial communities from plants grown in Nebraska, USA.</title>
        <authorList>
            <person name="Schachtman D."/>
        </authorList>
    </citation>
    <scope>NUCLEOTIDE SEQUENCE [LARGE SCALE GENOMIC DNA]</scope>
    <source>
        <strain evidence="2 3">BE187</strain>
    </source>
</reference>
<evidence type="ECO:0008006" key="4">
    <source>
        <dbReference type="Google" id="ProtNLM"/>
    </source>
</evidence>
<dbReference type="Proteomes" id="UP001267878">
    <property type="component" value="Unassembled WGS sequence"/>
</dbReference>
<evidence type="ECO:0000313" key="3">
    <source>
        <dbReference type="Proteomes" id="UP001267878"/>
    </source>
</evidence>
<evidence type="ECO:0000256" key="1">
    <source>
        <dbReference type="SAM" id="MobiDB-lite"/>
    </source>
</evidence>
<comment type="caution">
    <text evidence="2">The sequence shown here is derived from an EMBL/GenBank/DDBJ whole genome shotgun (WGS) entry which is preliminary data.</text>
</comment>
<gene>
    <name evidence="2" type="ORF">J2X04_000662</name>
</gene>
<protein>
    <recommendedName>
        <fullName evidence="4">Lasso RiPP family leader peptide-containing protein</fullName>
    </recommendedName>
</protein>
<dbReference type="NCBIfam" id="NF033521">
    <property type="entry name" value="lasso_leader_L3"/>
    <property type="match status" value="1"/>
</dbReference>
<dbReference type="RefSeq" id="WP_310052083.1">
    <property type="nucleotide sequence ID" value="NZ_JAVDVW010000001.1"/>
</dbReference>
<organism evidence="2 3">
    <name type="scientific">Agrilutibacter niabensis</name>
    <dbReference type="NCBI Taxonomy" id="380628"/>
    <lineage>
        <taxon>Bacteria</taxon>
        <taxon>Pseudomonadati</taxon>
        <taxon>Pseudomonadota</taxon>
        <taxon>Gammaproteobacteria</taxon>
        <taxon>Lysobacterales</taxon>
        <taxon>Lysobacteraceae</taxon>
        <taxon>Agrilutibacter</taxon>
    </lineage>
</organism>
<sequence length="51" mass="5687">MQDQQDQKNHHPAQRAYSAPKLIGYGRVRDLTAGGSGSKGEFKPQQLTRHP</sequence>
<proteinExistence type="predicted"/>
<evidence type="ECO:0000313" key="2">
    <source>
        <dbReference type="EMBL" id="MDR7098315.1"/>
    </source>
</evidence>
<keyword evidence="3" id="KW-1185">Reference proteome</keyword>